<protein>
    <submittedName>
        <fullName evidence="2">LysR family transcriptional regulator</fullName>
    </submittedName>
</protein>
<dbReference type="EMBL" id="JASKYM010000002">
    <property type="protein sequence ID" value="MDK2563002.1"/>
    <property type="molecule type" value="Genomic_DNA"/>
</dbReference>
<name>A0ABT7E8I3_9FIRM</name>
<dbReference type="PRINTS" id="PR00039">
    <property type="entry name" value="HTHLYSR"/>
</dbReference>
<proteinExistence type="predicted"/>
<keyword evidence="3" id="KW-1185">Reference proteome</keyword>
<comment type="caution">
    <text evidence="2">The sequence shown here is derived from an EMBL/GenBank/DDBJ whole genome shotgun (WGS) entry which is preliminary data.</text>
</comment>
<accession>A0ABT7E8I3</accession>
<evidence type="ECO:0000313" key="2">
    <source>
        <dbReference type="EMBL" id="MDK2563002.1"/>
    </source>
</evidence>
<dbReference type="Proteomes" id="UP001301012">
    <property type="component" value="Unassembled WGS sequence"/>
</dbReference>
<gene>
    <name evidence="2" type="ORF">QOZ84_05550</name>
</gene>
<dbReference type="Gene3D" id="3.40.190.290">
    <property type="match status" value="1"/>
</dbReference>
<dbReference type="InterPro" id="IPR036388">
    <property type="entry name" value="WH-like_DNA-bd_sf"/>
</dbReference>
<dbReference type="InterPro" id="IPR000847">
    <property type="entry name" value="LysR_HTH_N"/>
</dbReference>
<organism evidence="2 3">
    <name type="scientific">Romboutsia sedimentorum</name>
    <dbReference type="NCBI Taxonomy" id="1368474"/>
    <lineage>
        <taxon>Bacteria</taxon>
        <taxon>Bacillati</taxon>
        <taxon>Bacillota</taxon>
        <taxon>Clostridia</taxon>
        <taxon>Peptostreptococcales</taxon>
        <taxon>Peptostreptococcaceae</taxon>
        <taxon>Romboutsia</taxon>
    </lineage>
</organism>
<dbReference type="PROSITE" id="PS50931">
    <property type="entry name" value="HTH_LYSR"/>
    <property type="match status" value="1"/>
</dbReference>
<dbReference type="InterPro" id="IPR036390">
    <property type="entry name" value="WH_DNA-bd_sf"/>
</dbReference>
<feature type="domain" description="HTH lysR-type" evidence="1">
    <location>
        <begin position="1"/>
        <end position="58"/>
    </location>
</feature>
<evidence type="ECO:0000313" key="3">
    <source>
        <dbReference type="Proteomes" id="UP001301012"/>
    </source>
</evidence>
<dbReference type="InterPro" id="IPR050950">
    <property type="entry name" value="HTH-type_LysR_regulators"/>
</dbReference>
<dbReference type="PANTHER" id="PTHR30419">
    <property type="entry name" value="HTH-TYPE TRANSCRIPTIONAL REGULATOR YBHD"/>
    <property type="match status" value="1"/>
</dbReference>
<dbReference type="SUPFAM" id="SSF46785">
    <property type="entry name" value="Winged helix' DNA-binding domain"/>
    <property type="match status" value="1"/>
</dbReference>
<dbReference type="PANTHER" id="PTHR30419:SF28">
    <property type="entry name" value="HTH-TYPE TRANSCRIPTIONAL REGULATOR BSDA"/>
    <property type="match status" value="1"/>
</dbReference>
<dbReference type="RefSeq" id="WP_284131970.1">
    <property type="nucleotide sequence ID" value="NZ_JASKYM010000002.1"/>
</dbReference>
<reference evidence="2 3" key="1">
    <citation type="submission" date="2023-05" db="EMBL/GenBank/DDBJ databases">
        <title>Rombocin, a short stable natural nisin variant, displays selective antimicrobial activity against Listeria monocytogenes and employs dual mode of action to kill target bacterial strains.</title>
        <authorList>
            <person name="Wambui J."/>
            <person name="Stephan R."/>
            <person name="Kuipers O.P."/>
        </authorList>
    </citation>
    <scope>NUCLEOTIDE SEQUENCE [LARGE SCALE GENOMIC DNA]</scope>
    <source>
        <strain evidence="2 3">RC002</strain>
    </source>
</reference>
<sequence length="304" mass="34886">MKLEQIIYSLEIARVGSISRASKNLLLTQPNLSASIKNLEYELGFKVFERLPRGVILTSKGEEFLKYAELIYKNIENINSINSNNKSLIPLNFSLSTQSFSFVMDKFLSLHSHYKDSSTNFKIKHSHYFEVLDDVVRKNADIGIVSISNNHVNLWEKLFSSRNIEFNPIVSGQLKGYILDNHPLYSRENITLEDLFDYPLVTCNHDDYNSLYSNEIYKDELLSFKNSILVSDYGALVYTMESINAVTLIVKLDNSKTKLSFNNTHTGRYIPIDNLPKITMGWIKLKDSILSLISSEFINILTKQ</sequence>
<dbReference type="Pfam" id="PF00126">
    <property type="entry name" value="HTH_1"/>
    <property type="match status" value="1"/>
</dbReference>
<dbReference type="Gene3D" id="1.10.10.10">
    <property type="entry name" value="Winged helix-like DNA-binding domain superfamily/Winged helix DNA-binding domain"/>
    <property type="match status" value="1"/>
</dbReference>
<dbReference type="SUPFAM" id="SSF53850">
    <property type="entry name" value="Periplasmic binding protein-like II"/>
    <property type="match status" value="1"/>
</dbReference>
<evidence type="ECO:0000259" key="1">
    <source>
        <dbReference type="PROSITE" id="PS50931"/>
    </source>
</evidence>